<reference evidence="1" key="1">
    <citation type="journal article" date="2014" name="Front. Microbiol.">
        <title>High frequency of phylogenetically diverse reductive dehalogenase-homologous genes in deep subseafloor sedimentary metagenomes.</title>
        <authorList>
            <person name="Kawai M."/>
            <person name="Futagami T."/>
            <person name="Toyoda A."/>
            <person name="Takaki Y."/>
            <person name="Nishi S."/>
            <person name="Hori S."/>
            <person name="Arai W."/>
            <person name="Tsubouchi T."/>
            <person name="Morono Y."/>
            <person name="Uchiyama I."/>
            <person name="Ito T."/>
            <person name="Fujiyama A."/>
            <person name="Inagaki F."/>
            <person name="Takami H."/>
        </authorList>
    </citation>
    <scope>NUCLEOTIDE SEQUENCE</scope>
    <source>
        <strain evidence="1">Expedition CK06-06</strain>
    </source>
</reference>
<accession>X1C731</accession>
<dbReference type="AlphaFoldDB" id="X1C731"/>
<dbReference type="EMBL" id="BART01020358">
    <property type="protein sequence ID" value="GAH03187.1"/>
    <property type="molecule type" value="Genomic_DNA"/>
</dbReference>
<protein>
    <submittedName>
        <fullName evidence="1">Uncharacterized protein</fullName>
    </submittedName>
</protein>
<gene>
    <name evidence="1" type="ORF">S01H4_37845</name>
</gene>
<proteinExistence type="predicted"/>
<feature type="non-terminal residue" evidence="1">
    <location>
        <position position="33"/>
    </location>
</feature>
<evidence type="ECO:0000313" key="1">
    <source>
        <dbReference type="EMBL" id="GAH03187.1"/>
    </source>
</evidence>
<comment type="caution">
    <text evidence="1">The sequence shown here is derived from an EMBL/GenBank/DDBJ whole genome shotgun (WGS) entry which is preliminary data.</text>
</comment>
<name>X1C731_9ZZZZ</name>
<sequence>MSTTLSHCQQPNCVNGNCPGCKNSKLWCTDPRC</sequence>
<organism evidence="1">
    <name type="scientific">marine sediment metagenome</name>
    <dbReference type="NCBI Taxonomy" id="412755"/>
    <lineage>
        <taxon>unclassified sequences</taxon>
        <taxon>metagenomes</taxon>
        <taxon>ecological metagenomes</taxon>
    </lineage>
</organism>